<dbReference type="InterPro" id="IPR051800">
    <property type="entry name" value="PqiA-PqiB_transport"/>
</dbReference>
<dbReference type="InterPro" id="IPR007498">
    <property type="entry name" value="PqiA-like"/>
</dbReference>
<feature type="transmembrane region" description="Helical" evidence="7">
    <location>
        <begin position="108"/>
        <end position="130"/>
    </location>
</feature>
<dbReference type="RefSeq" id="WP_251937327.1">
    <property type="nucleotide sequence ID" value="NZ_CP098747.1"/>
</dbReference>
<keyword evidence="4 7" id="KW-0812">Transmembrane</keyword>
<evidence type="ECO:0000256" key="4">
    <source>
        <dbReference type="ARBA" id="ARBA00022692"/>
    </source>
</evidence>
<keyword evidence="9" id="KW-1185">Reference proteome</keyword>
<feature type="transmembrane region" description="Helical" evidence="7">
    <location>
        <begin position="181"/>
        <end position="200"/>
    </location>
</feature>
<dbReference type="Pfam" id="PF04403">
    <property type="entry name" value="PqiA"/>
    <property type="match status" value="1"/>
</dbReference>
<comment type="subcellular location">
    <subcellularLocation>
        <location evidence="1">Cell inner membrane</location>
    </subcellularLocation>
</comment>
<accession>A0ABY4W800</accession>
<name>A0ABY4W800_9PROT</name>
<dbReference type="EMBL" id="CP098747">
    <property type="protein sequence ID" value="USG62971.1"/>
    <property type="molecule type" value="Genomic_DNA"/>
</dbReference>
<evidence type="ECO:0000256" key="5">
    <source>
        <dbReference type="ARBA" id="ARBA00022989"/>
    </source>
</evidence>
<evidence type="ECO:0000256" key="3">
    <source>
        <dbReference type="ARBA" id="ARBA00022519"/>
    </source>
</evidence>
<evidence type="ECO:0000256" key="7">
    <source>
        <dbReference type="SAM" id="Phobius"/>
    </source>
</evidence>
<protein>
    <submittedName>
        <fullName evidence="8">Paraquat-inducible protein A</fullName>
    </submittedName>
</protein>
<keyword evidence="5 7" id="KW-1133">Transmembrane helix</keyword>
<organism evidence="8 9">
    <name type="scientific">Sneathiella marina</name>
    <dbReference type="NCBI Taxonomy" id="2950108"/>
    <lineage>
        <taxon>Bacteria</taxon>
        <taxon>Pseudomonadati</taxon>
        <taxon>Pseudomonadota</taxon>
        <taxon>Alphaproteobacteria</taxon>
        <taxon>Sneathiellales</taxon>
        <taxon>Sneathiellaceae</taxon>
        <taxon>Sneathiella</taxon>
    </lineage>
</organism>
<gene>
    <name evidence="8" type="ORF">NBZ79_08270</name>
</gene>
<reference evidence="8" key="1">
    <citation type="submission" date="2022-06" db="EMBL/GenBank/DDBJ databases">
        <title>Sneathiella actinostolidae sp. nov., isolated from a sea anemonein the Western Pacific Ocean.</title>
        <authorList>
            <person name="Wei M.J."/>
        </authorList>
    </citation>
    <scope>NUCLEOTIDE SEQUENCE</scope>
    <source>
        <strain evidence="8">PHK-P5</strain>
    </source>
</reference>
<feature type="transmembrane region" description="Helical" evidence="7">
    <location>
        <begin position="59"/>
        <end position="80"/>
    </location>
</feature>
<evidence type="ECO:0000313" key="9">
    <source>
        <dbReference type="Proteomes" id="UP001056291"/>
    </source>
</evidence>
<evidence type="ECO:0000256" key="2">
    <source>
        <dbReference type="ARBA" id="ARBA00022475"/>
    </source>
</evidence>
<dbReference type="PANTHER" id="PTHR30462">
    <property type="entry name" value="INTERMEMBRANE TRANSPORT PROTEIN PQIB-RELATED"/>
    <property type="match status" value="1"/>
</dbReference>
<feature type="transmembrane region" description="Helical" evidence="7">
    <location>
        <begin position="151"/>
        <end position="169"/>
    </location>
</feature>
<evidence type="ECO:0000313" key="8">
    <source>
        <dbReference type="EMBL" id="USG62971.1"/>
    </source>
</evidence>
<sequence>MREDIFIESDFAYTDTRLACPECDLVHAIADINEGEQGRCTRCGALLFVRHRNSLDRSLAFALTGFLFFILANMFPLLTFELDGRSQSNRLIDGAIAFLNEGYWELGIVVFVSSVLAPMMVLIVLISLLLPLRLNRLPFNPQFQIRMLMHLRPWAMSEIFILGIIVAFVKLSDFAEVSVGLSLFAFVLMVAATVMAYLTLDDEALWSRLDEVKS</sequence>
<keyword evidence="6 7" id="KW-0472">Membrane</keyword>
<proteinExistence type="predicted"/>
<dbReference type="Proteomes" id="UP001056291">
    <property type="component" value="Chromosome"/>
</dbReference>
<keyword evidence="3" id="KW-0997">Cell inner membrane</keyword>
<keyword evidence="2" id="KW-1003">Cell membrane</keyword>
<evidence type="ECO:0000256" key="6">
    <source>
        <dbReference type="ARBA" id="ARBA00023136"/>
    </source>
</evidence>
<dbReference type="PANTHER" id="PTHR30462:SF3">
    <property type="entry name" value="INTERMEMBRANE TRANSPORT PROTEIN PQIA"/>
    <property type="match status" value="1"/>
</dbReference>
<evidence type="ECO:0000256" key="1">
    <source>
        <dbReference type="ARBA" id="ARBA00004533"/>
    </source>
</evidence>